<evidence type="ECO:0000256" key="3">
    <source>
        <dbReference type="ARBA" id="ARBA00022729"/>
    </source>
</evidence>
<protein>
    <submittedName>
        <fullName evidence="5">N,N'-diacetylchitobiose transport system substrate-binding protein</fullName>
    </submittedName>
</protein>
<name>A0ABS4X942_9MICC</name>
<dbReference type="Gene3D" id="3.40.190.10">
    <property type="entry name" value="Periplasmic binding protein-like II"/>
    <property type="match status" value="2"/>
</dbReference>
<evidence type="ECO:0000256" key="1">
    <source>
        <dbReference type="ARBA" id="ARBA00008520"/>
    </source>
</evidence>
<reference evidence="5 6" key="1">
    <citation type="submission" date="2021-03" db="EMBL/GenBank/DDBJ databases">
        <title>Sequencing the genomes of 1000 actinobacteria strains.</title>
        <authorList>
            <person name="Klenk H.-P."/>
        </authorList>
    </citation>
    <scope>NUCLEOTIDE SEQUENCE [LARGE SCALE GENOMIC DNA]</scope>
    <source>
        <strain evidence="5 6">DSM 15797</strain>
    </source>
</reference>
<keyword evidence="3 4" id="KW-0732">Signal</keyword>
<proteinExistence type="inferred from homology"/>
<feature type="signal peptide" evidence="4">
    <location>
        <begin position="1"/>
        <end position="22"/>
    </location>
</feature>
<evidence type="ECO:0000256" key="4">
    <source>
        <dbReference type="SAM" id="SignalP"/>
    </source>
</evidence>
<dbReference type="InterPro" id="IPR006059">
    <property type="entry name" value="SBP"/>
</dbReference>
<accession>A0ABS4X942</accession>
<organism evidence="5 6">
    <name type="scientific">Paeniglutamicibacter kerguelensis</name>
    <dbReference type="NCBI Taxonomy" id="254788"/>
    <lineage>
        <taxon>Bacteria</taxon>
        <taxon>Bacillati</taxon>
        <taxon>Actinomycetota</taxon>
        <taxon>Actinomycetes</taxon>
        <taxon>Micrococcales</taxon>
        <taxon>Micrococcaceae</taxon>
        <taxon>Paeniglutamicibacter</taxon>
    </lineage>
</organism>
<evidence type="ECO:0000313" key="5">
    <source>
        <dbReference type="EMBL" id="MBP2384992.1"/>
    </source>
</evidence>
<keyword evidence="2" id="KW-0813">Transport</keyword>
<dbReference type="PANTHER" id="PTHR30061">
    <property type="entry name" value="MALTOSE-BINDING PERIPLASMIC PROTEIN"/>
    <property type="match status" value="1"/>
</dbReference>
<dbReference type="RefSeq" id="WP_209995745.1">
    <property type="nucleotide sequence ID" value="NZ_BAAAJY010000018.1"/>
</dbReference>
<dbReference type="PROSITE" id="PS51257">
    <property type="entry name" value="PROKAR_LIPOPROTEIN"/>
    <property type="match status" value="1"/>
</dbReference>
<dbReference type="SUPFAM" id="SSF53850">
    <property type="entry name" value="Periplasmic binding protein-like II"/>
    <property type="match status" value="1"/>
</dbReference>
<comment type="similarity">
    <text evidence="1">Belongs to the bacterial solute-binding protein 1 family.</text>
</comment>
<dbReference type="Pfam" id="PF01547">
    <property type="entry name" value="SBP_bac_1"/>
    <property type="match status" value="1"/>
</dbReference>
<keyword evidence="6" id="KW-1185">Reference proteome</keyword>
<sequence length="462" mass="48917">MKKYLGLAALTTAAALSLTACGGSGAPAASSAPVSAGSAAASDPAGNADKTITLWLAGADTPEELRTYLKDTFKTKTGATLKIEEQGWGDLVTKMTTALPDANNTPDVVEMGNTQSPTFTNIGAFLDVSDMFEELGGAKLIPSFVEAGAVDGKNFTLPYYAGSRYMFQRGDVWKEAGVETPTTLDEYNTAVKTITEKNPRDIKNFSGFFLGGQDWRNGISWIFANGGELAKKEGDAWASTLSDPNTLKGLAQLQDLYKSASKAPADAKDATPWLYINDADQILDEAGKPTGKTSLAAATIMAPGWAHWSIGDMEKDAKTGKDVRTWNDKKFSAFVLPGNDGNPAPVLAGGSNIGISAKSQNPELAKELMRIIFSSDYQDMLGKNGLGPANSDNNDSMGEDQFAKAAIASASNSKLTPAAPGWAAVESSLKLEEFFGKIRDTADLEALAKEYDAQITPMLNLK</sequence>
<comment type="caution">
    <text evidence="5">The sequence shown here is derived from an EMBL/GenBank/DDBJ whole genome shotgun (WGS) entry which is preliminary data.</text>
</comment>
<evidence type="ECO:0000313" key="6">
    <source>
        <dbReference type="Proteomes" id="UP001296993"/>
    </source>
</evidence>
<feature type="chain" id="PRO_5045363899" evidence="4">
    <location>
        <begin position="23"/>
        <end position="462"/>
    </location>
</feature>
<gene>
    <name evidence="5" type="ORF">JOF47_000503</name>
</gene>
<dbReference type="Proteomes" id="UP001296993">
    <property type="component" value="Unassembled WGS sequence"/>
</dbReference>
<dbReference type="EMBL" id="JAGIOF010000001">
    <property type="protein sequence ID" value="MBP2384992.1"/>
    <property type="molecule type" value="Genomic_DNA"/>
</dbReference>
<evidence type="ECO:0000256" key="2">
    <source>
        <dbReference type="ARBA" id="ARBA00022448"/>
    </source>
</evidence>
<dbReference type="PANTHER" id="PTHR30061:SF50">
    <property type="entry name" value="MALTOSE_MALTODEXTRIN-BINDING PERIPLASMIC PROTEIN"/>
    <property type="match status" value="1"/>
</dbReference>